<evidence type="ECO:0000256" key="2">
    <source>
        <dbReference type="ARBA" id="ARBA00007856"/>
    </source>
</evidence>
<dbReference type="OrthoDB" id="44067at2759"/>
<dbReference type="KEGG" id="tsr:106554810"/>
<dbReference type="InterPro" id="IPR036656">
    <property type="entry name" value="QCR9_sf"/>
</dbReference>
<evidence type="ECO:0000256" key="5">
    <source>
        <dbReference type="ARBA" id="ARBA00022692"/>
    </source>
</evidence>
<comment type="similarity">
    <text evidence="2">Belongs to the UQCR10/QCR9 family.</text>
</comment>
<dbReference type="PANTHER" id="PTHR12980:SF0">
    <property type="entry name" value="CYTOCHROME B-C1 COMPLEX SUBUNIT 9"/>
    <property type="match status" value="1"/>
</dbReference>
<evidence type="ECO:0000256" key="8">
    <source>
        <dbReference type="ARBA" id="ARBA00022989"/>
    </source>
</evidence>
<gene>
    <name evidence="17" type="primary">LOC106554810</name>
</gene>
<evidence type="ECO:0000256" key="1">
    <source>
        <dbReference type="ARBA" id="ARBA00004434"/>
    </source>
</evidence>
<dbReference type="SUPFAM" id="SSF81514">
    <property type="entry name" value="Subunit X (non-heme 7 kDa protein) of cytochrome bc1 complex (Ubiquinol-cytochrome c reductase)"/>
    <property type="match status" value="1"/>
</dbReference>
<evidence type="ECO:0000256" key="10">
    <source>
        <dbReference type="ARBA" id="ARBA00023136"/>
    </source>
</evidence>
<dbReference type="GO" id="GO:0005743">
    <property type="term" value="C:mitochondrial inner membrane"/>
    <property type="evidence" value="ECO:0007669"/>
    <property type="project" value="UniProtKB-SubCell"/>
</dbReference>
<evidence type="ECO:0000256" key="9">
    <source>
        <dbReference type="ARBA" id="ARBA00023128"/>
    </source>
</evidence>
<keyword evidence="3" id="KW-0813">Transport</keyword>
<dbReference type="GeneID" id="106554810"/>
<keyword evidence="9" id="KW-0496">Mitochondrion</keyword>
<reference evidence="17" key="1">
    <citation type="submission" date="2025-08" db="UniProtKB">
        <authorList>
            <consortium name="RefSeq"/>
        </authorList>
    </citation>
    <scope>IDENTIFICATION</scope>
    <source>
        <tissue evidence="17">Skeletal muscle</tissue>
    </source>
</reference>
<dbReference type="Pfam" id="PF05365">
    <property type="entry name" value="UCR_UQCRX_QCR9"/>
    <property type="match status" value="1"/>
</dbReference>
<dbReference type="RefSeq" id="XP_013929019.1">
    <property type="nucleotide sequence ID" value="XM_014073544.1"/>
</dbReference>
<sequence length="90" mass="10123">MALVQQLYRFVFRRTSTLVLTVVVGAVIFERGFDQATEAIFCRLNEGVSRPRRARRPQPGTCVKGGRELIEGQAGWRPTRGRGFGLPRGF</sequence>
<evidence type="ECO:0000256" key="3">
    <source>
        <dbReference type="ARBA" id="ARBA00022448"/>
    </source>
</evidence>
<evidence type="ECO:0000256" key="4">
    <source>
        <dbReference type="ARBA" id="ARBA00022660"/>
    </source>
</evidence>
<comment type="subunit">
    <text evidence="11">Component of the ubiquinol-cytochrome c oxidoreductase (cytochrome b-c1 complex, complex III, CIII), a multisubunit enzyme composed of 11 subunits. The complex is composed of 3 respiratory subunits cytochrome b, cytochrome c1 and Rieske protein UQCRFS1, 2 core protein subunits UQCRC1/QCR1 and UQCRC2/QCR2, and 6 low-molecular weight protein subunits UQCRH/QCR6, UQCRB/QCR7, UQCRQ/QCR8, UQCR10/QCR9, UQCR11/QCR10 and subunit 9, the cleavage product of Rieske protein UQCRFS1. The complex exists as an obligatory dimer and forms supercomplexes (SCs) in the inner mitochondrial membrane with NADH-ubiquinone oxidoreductase (complex I, CI) and cytochrome c oxidase (complex IV, CIV), resulting in different assemblies (supercomplex SCI(1)III(2)IV(1) and megacomplex MCI(2)III(2)IV(2)). Interacts with STMP1.</text>
</comment>
<dbReference type="Gene3D" id="1.20.5.260">
    <property type="entry name" value="Cytochrome b-c1 complex subunit 9"/>
    <property type="match status" value="1"/>
</dbReference>
<accession>A0A6I9YY96</accession>
<evidence type="ECO:0000313" key="16">
    <source>
        <dbReference type="Proteomes" id="UP000504617"/>
    </source>
</evidence>
<keyword evidence="5" id="KW-0812">Transmembrane</keyword>
<organism evidence="16 17">
    <name type="scientific">Thamnophis sirtalis</name>
    <dbReference type="NCBI Taxonomy" id="35019"/>
    <lineage>
        <taxon>Eukaryota</taxon>
        <taxon>Metazoa</taxon>
        <taxon>Chordata</taxon>
        <taxon>Craniata</taxon>
        <taxon>Vertebrata</taxon>
        <taxon>Euteleostomi</taxon>
        <taxon>Lepidosauria</taxon>
        <taxon>Squamata</taxon>
        <taxon>Bifurcata</taxon>
        <taxon>Unidentata</taxon>
        <taxon>Episquamata</taxon>
        <taxon>Toxicofera</taxon>
        <taxon>Serpentes</taxon>
        <taxon>Colubroidea</taxon>
        <taxon>Colubridae</taxon>
        <taxon>Natricinae</taxon>
        <taxon>Thamnophis</taxon>
    </lineage>
</organism>
<dbReference type="FunFam" id="1.20.5.260:FF:000001">
    <property type="entry name" value="Cytochrome b-c1 complex subunit 9"/>
    <property type="match status" value="1"/>
</dbReference>
<protein>
    <recommendedName>
        <fullName evidence="12">Cytochrome b-c1 complex subunit 9</fullName>
    </recommendedName>
    <alternativeName>
        <fullName evidence="13">Complex III subunit X</fullName>
    </alternativeName>
    <alternativeName>
        <fullName evidence="14">Cytochrome c1 non-heme 7 kDa protein</fullName>
    </alternativeName>
    <alternativeName>
        <fullName evidence="15">Ubiquinol-cytochrome c reductase complex 7.2 kDa protein</fullName>
    </alternativeName>
</protein>
<dbReference type="Proteomes" id="UP000504617">
    <property type="component" value="Unplaced"/>
</dbReference>
<evidence type="ECO:0000256" key="15">
    <source>
        <dbReference type="ARBA" id="ARBA00082249"/>
    </source>
</evidence>
<name>A0A6I9YY96_9SAUR</name>
<keyword evidence="4" id="KW-0679">Respiratory chain</keyword>
<dbReference type="InterPro" id="IPR008027">
    <property type="entry name" value="QCR9"/>
</dbReference>
<keyword evidence="7" id="KW-0249">Electron transport</keyword>
<keyword evidence="8" id="KW-1133">Transmembrane helix</keyword>
<keyword evidence="16" id="KW-1185">Reference proteome</keyword>
<dbReference type="GO" id="GO:0006122">
    <property type="term" value="P:mitochondrial electron transport, ubiquinol to cytochrome c"/>
    <property type="evidence" value="ECO:0007669"/>
    <property type="project" value="InterPro"/>
</dbReference>
<dbReference type="GO" id="GO:0045275">
    <property type="term" value="C:respiratory chain complex III"/>
    <property type="evidence" value="ECO:0007669"/>
    <property type="project" value="InterPro"/>
</dbReference>
<dbReference type="PANTHER" id="PTHR12980">
    <property type="entry name" value="UBIQUINOL-CYTOCHROME C REDUCTASE COMPLEX, SUBUNIT X"/>
    <property type="match status" value="1"/>
</dbReference>
<proteinExistence type="inferred from homology"/>
<evidence type="ECO:0000256" key="13">
    <source>
        <dbReference type="ARBA" id="ARBA00076299"/>
    </source>
</evidence>
<evidence type="ECO:0000256" key="14">
    <source>
        <dbReference type="ARBA" id="ARBA00077752"/>
    </source>
</evidence>
<evidence type="ECO:0000256" key="12">
    <source>
        <dbReference type="ARBA" id="ARBA00068509"/>
    </source>
</evidence>
<evidence type="ECO:0000256" key="7">
    <source>
        <dbReference type="ARBA" id="ARBA00022982"/>
    </source>
</evidence>
<evidence type="ECO:0000313" key="17">
    <source>
        <dbReference type="RefSeq" id="XP_013929019.1"/>
    </source>
</evidence>
<keyword evidence="6" id="KW-0999">Mitochondrion inner membrane</keyword>
<comment type="subcellular location">
    <subcellularLocation>
        <location evidence="1">Mitochondrion inner membrane</location>
        <topology evidence="1">Single-pass membrane protein</topology>
    </subcellularLocation>
</comment>
<keyword evidence="10" id="KW-0472">Membrane</keyword>
<evidence type="ECO:0000256" key="11">
    <source>
        <dbReference type="ARBA" id="ARBA00064262"/>
    </source>
</evidence>
<evidence type="ECO:0000256" key="6">
    <source>
        <dbReference type="ARBA" id="ARBA00022792"/>
    </source>
</evidence>
<dbReference type="AlphaFoldDB" id="A0A6I9YY96"/>